<gene>
    <name evidence="2" type="primary">LOC116209122</name>
</gene>
<dbReference type="Gene3D" id="3.80.10.10">
    <property type="entry name" value="Ribonuclease Inhibitor"/>
    <property type="match status" value="1"/>
</dbReference>
<proteinExistence type="predicted"/>
<name>A0A6P8DVW5_PUNGR</name>
<dbReference type="SUPFAM" id="SSF52047">
    <property type="entry name" value="RNI-like"/>
    <property type="match status" value="1"/>
</dbReference>
<reference evidence="1" key="1">
    <citation type="journal article" date="2020" name="Plant Biotechnol. J.">
        <title>The pomegranate (Punica granatum L.) draft genome dissects genetic divergence between soft- and hard-seeded cultivars.</title>
        <authorList>
            <person name="Luo X."/>
            <person name="Li H."/>
            <person name="Wu Z."/>
            <person name="Yao W."/>
            <person name="Zhao P."/>
            <person name="Cao D."/>
            <person name="Yu H."/>
            <person name="Li K."/>
            <person name="Poudel K."/>
            <person name="Zhao D."/>
            <person name="Zhang F."/>
            <person name="Xia X."/>
            <person name="Chen L."/>
            <person name="Wang Q."/>
            <person name="Jing D."/>
            <person name="Cao S."/>
        </authorList>
    </citation>
    <scope>NUCLEOTIDE SEQUENCE [LARGE SCALE GENOMIC DNA]</scope>
    <source>
        <strain evidence="1">cv. Tunisia</strain>
    </source>
</reference>
<evidence type="ECO:0000313" key="2">
    <source>
        <dbReference type="RefSeq" id="XP_031398539.1"/>
    </source>
</evidence>
<evidence type="ECO:0000313" key="1">
    <source>
        <dbReference type="Proteomes" id="UP000515151"/>
    </source>
</evidence>
<protein>
    <submittedName>
        <fullName evidence="2">FBD-associated F-box protein At1g61320-like</fullName>
    </submittedName>
</protein>
<accession>A0A6P8DVW5</accession>
<keyword evidence="1" id="KW-1185">Reference proteome</keyword>
<dbReference type="InterPro" id="IPR032675">
    <property type="entry name" value="LRR_dom_sf"/>
</dbReference>
<dbReference type="AlphaFoldDB" id="A0A6P8DVW5"/>
<sequence>MLEGVEELDLDFFGATSHLLFPFDLSSIHSLRILELSFCQINFPLTLNNLHLLETLVLSRVRSPEDLILAGFKTVSSLKNCFENIARLRDAVLNIAAPGGLKLNHQIKDIIWDLARLRTLTVSASFVEDLCPTYKGGALQRMQFSLLLLSEVQLLMEDAIYCNHFDIALFLMNCPCVEKLFIDLNGWPFQGSVYWKMYLKQGLEQIQ</sequence>
<reference evidence="2" key="2">
    <citation type="submission" date="2025-08" db="UniProtKB">
        <authorList>
            <consortium name="RefSeq"/>
        </authorList>
    </citation>
    <scope>IDENTIFICATION</scope>
    <source>
        <tissue evidence="2">Leaf</tissue>
    </source>
</reference>
<dbReference type="GeneID" id="116209122"/>
<organism evidence="1 2">
    <name type="scientific">Punica granatum</name>
    <name type="common">Pomegranate</name>
    <dbReference type="NCBI Taxonomy" id="22663"/>
    <lineage>
        <taxon>Eukaryota</taxon>
        <taxon>Viridiplantae</taxon>
        <taxon>Streptophyta</taxon>
        <taxon>Embryophyta</taxon>
        <taxon>Tracheophyta</taxon>
        <taxon>Spermatophyta</taxon>
        <taxon>Magnoliopsida</taxon>
        <taxon>eudicotyledons</taxon>
        <taxon>Gunneridae</taxon>
        <taxon>Pentapetalae</taxon>
        <taxon>rosids</taxon>
        <taxon>malvids</taxon>
        <taxon>Myrtales</taxon>
        <taxon>Lythraceae</taxon>
        <taxon>Punica</taxon>
    </lineage>
</organism>
<dbReference type="OrthoDB" id="673865at2759"/>
<dbReference type="RefSeq" id="XP_031398539.1">
    <property type="nucleotide sequence ID" value="XM_031542679.1"/>
</dbReference>
<dbReference type="Proteomes" id="UP000515151">
    <property type="component" value="Chromosome 5"/>
</dbReference>